<evidence type="ECO:0000256" key="10">
    <source>
        <dbReference type="SAM" id="MobiDB-lite"/>
    </source>
</evidence>
<dbReference type="GO" id="GO:0015031">
    <property type="term" value="P:protein transport"/>
    <property type="evidence" value="ECO:0007669"/>
    <property type="project" value="UniProtKB-KW"/>
</dbReference>
<keyword evidence="6 11" id="KW-1133">Transmembrane helix</keyword>
<evidence type="ECO:0000256" key="2">
    <source>
        <dbReference type="ARBA" id="ARBA00006108"/>
    </source>
</evidence>
<dbReference type="InterPro" id="IPR007705">
    <property type="entry name" value="Vesicle_trsprt_v-SNARE_N"/>
</dbReference>
<feature type="compositionally biased region" description="Low complexity" evidence="10">
    <location>
        <begin position="108"/>
        <end position="121"/>
    </location>
</feature>
<evidence type="ECO:0000313" key="14">
    <source>
        <dbReference type="Proteomes" id="UP001530400"/>
    </source>
</evidence>
<keyword evidence="4 11" id="KW-0812">Transmembrane</keyword>
<dbReference type="SUPFAM" id="SSF47661">
    <property type="entry name" value="t-snare proteins"/>
    <property type="match status" value="1"/>
</dbReference>
<dbReference type="FunFam" id="1.20.5.110:FF:000002">
    <property type="entry name" value="Vesicle transport through interaction with t-SNAREsB"/>
    <property type="match status" value="1"/>
</dbReference>
<dbReference type="PANTHER" id="PTHR21230:SF84">
    <property type="entry name" value="VESICLE TRANSPORT V-SNARE N-TERMINAL DOMAIN-CONTAINING PROTEIN"/>
    <property type="match status" value="1"/>
</dbReference>
<gene>
    <name evidence="13" type="ORF">ACHAWO_001341</name>
</gene>
<dbReference type="Pfam" id="PF12352">
    <property type="entry name" value="V-SNARE_C"/>
    <property type="match status" value="1"/>
</dbReference>
<dbReference type="GO" id="GO:0005737">
    <property type="term" value="C:cytoplasm"/>
    <property type="evidence" value="ECO:0007669"/>
    <property type="project" value="UniProtKB-ARBA"/>
</dbReference>
<dbReference type="PANTHER" id="PTHR21230">
    <property type="entry name" value="VESICLE TRANSPORT V-SNARE PROTEIN VTI1-RELATED"/>
    <property type="match status" value="1"/>
</dbReference>
<dbReference type="GO" id="GO:0016020">
    <property type="term" value="C:membrane"/>
    <property type="evidence" value="ECO:0007669"/>
    <property type="project" value="UniProtKB-SubCell"/>
</dbReference>
<feature type="region of interest" description="Disordered" evidence="10">
    <location>
        <begin position="108"/>
        <end position="128"/>
    </location>
</feature>
<dbReference type="InterPro" id="IPR038407">
    <property type="entry name" value="v-SNARE_N_sf"/>
</dbReference>
<evidence type="ECO:0000256" key="9">
    <source>
        <dbReference type="SAM" id="Coils"/>
    </source>
</evidence>
<reference evidence="13 14" key="1">
    <citation type="submission" date="2024-10" db="EMBL/GenBank/DDBJ databases">
        <title>Updated reference genomes for cyclostephanoid diatoms.</title>
        <authorList>
            <person name="Roberts W.R."/>
            <person name="Alverson A.J."/>
        </authorList>
    </citation>
    <scope>NUCLEOTIDE SEQUENCE [LARGE SCALE GENOMIC DNA]</scope>
    <source>
        <strain evidence="13 14">AJA010-31</strain>
    </source>
</reference>
<keyword evidence="5" id="KW-0653">Protein transport</keyword>
<feature type="transmembrane region" description="Helical" evidence="11">
    <location>
        <begin position="202"/>
        <end position="223"/>
    </location>
</feature>
<evidence type="ECO:0000313" key="13">
    <source>
        <dbReference type="EMBL" id="KAL3790266.1"/>
    </source>
</evidence>
<dbReference type="EMBL" id="JALLPJ020000506">
    <property type="protein sequence ID" value="KAL3790266.1"/>
    <property type="molecule type" value="Genomic_DNA"/>
</dbReference>
<dbReference type="CDD" id="cd15862">
    <property type="entry name" value="SNARE_Vti1"/>
    <property type="match status" value="1"/>
</dbReference>
<evidence type="ECO:0000256" key="4">
    <source>
        <dbReference type="ARBA" id="ARBA00022692"/>
    </source>
</evidence>
<dbReference type="AlphaFoldDB" id="A0ABD3PSL1"/>
<keyword evidence="8 11" id="KW-0472">Membrane</keyword>
<keyword evidence="7 9" id="KW-0175">Coiled coil</keyword>
<accession>A0ABD3PSL1</accession>
<keyword evidence="3" id="KW-0813">Transport</keyword>
<sequence>MADFERYDEEFASLTEQVTSKIKSLDPATYNGVAPPTAEADVKMAHNLLLQADDLLKQMGLEARGADDSSVKRDLLGKVRVCKTRLANLRDDYEAAKTQVERLSLGFSNDISSNSRSSRGSGSKERLLSNTDALHSQSETLANARSIMAETESVAMEITEELGRHRETISSAHGRVRQVTGMTNRARRIVQNMSRREVQQKLILYGVAGTIGLVFIFLLYNMFS</sequence>
<evidence type="ECO:0000256" key="11">
    <source>
        <dbReference type="SAM" id="Phobius"/>
    </source>
</evidence>
<evidence type="ECO:0000256" key="5">
    <source>
        <dbReference type="ARBA" id="ARBA00022927"/>
    </source>
</evidence>
<evidence type="ECO:0000259" key="12">
    <source>
        <dbReference type="Pfam" id="PF05008"/>
    </source>
</evidence>
<evidence type="ECO:0000256" key="7">
    <source>
        <dbReference type="ARBA" id="ARBA00023054"/>
    </source>
</evidence>
<comment type="subcellular location">
    <subcellularLocation>
        <location evidence="1">Membrane</location>
        <topology evidence="1">Single-pass type IV membrane protein</topology>
    </subcellularLocation>
</comment>
<dbReference type="InterPro" id="IPR010989">
    <property type="entry name" value="SNARE"/>
</dbReference>
<feature type="domain" description="Vesicle transport v-SNARE N-terminal" evidence="12">
    <location>
        <begin position="1"/>
        <end position="96"/>
    </location>
</feature>
<proteinExistence type="inferred from homology"/>
<evidence type="ECO:0000256" key="3">
    <source>
        <dbReference type="ARBA" id="ARBA00022448"/>
    </source>
</evidence>
<organism evidence="13 14">
    <name type="scientific">Cyclotella atomus</name>
    <dbReference type="NCBI Taxonomy" id="382360"/>
    <lineage>
        <taxon>Eukaryota</taxon>
        <taxon>Sar</taxon>
        <taxon>Stramenopiles</taxon>
        <taxon>Ochrophyta</taxon>
        <taxon>Bacillariophyta</taxon>
        <taxon>Coscinodiscophyceae</taxon>
        <taxon>Thalassiosirophycidae</taxon>
        <taxon>Stephanodiscales</taxon>
        <taxon>Stephanodiscaceae</taxon>
        <taxon>Cyclotella</taxon>
    </lineage>
</organism>
<dbReference type="Gene3D" id="1.20.58.400">
    <property type="entry name" value="t-snare proteins"/>
    <property type="match status" value="1"/>
</dbReference>
<dbReference type="Pfam" id="PF05008">
    <property type="entry name" value="V-SNARE"/>
    <property type="match status" value="1"/>
</dbReference>
<dbReference type="SUPFAM" id="SSF58038">
    <property type="entry name" value="SNARE fusion complex"/>
    <property type="match status" value="1"/>
</dbReference>
<keyword evidence="14" id="KW-1185">Reference proteome</keyword>
<dbReference type="Gene3D" id="1.20.5.110">
    <property type="match status" value="1"/>
</dbReference>
<dbReference type="Proteomes" id="UP001530400">
    <property type="component" value="Unassembled WGS sequence"/>
</dbReference>
<feature type="coiled-coil region" evidence="9">
    <location>
        <begin position="79"/>
        <end position="106"/>
    </location>
</feature>
<name>A0ABD3PSL1_9STRA</name>
<evidence type="ECO:0000256" key="6">
    <source>
        <dbReference type="ARBA" id="ARBA00022989"/>
    </source>
</evidence>
<comment type="similarity">
    <text evidence="2">Belongs to the VTI1 family.</text>
</comment>
<evidence type="ECO:0000256" key="1">
    <source>
        <dbReference type="ARBA" id="ARBA00004211"/>
    </source>
</evidence>
<comment type="caution">
    <text evidence="13">The sequence shown here is derived from an EMBL/GenBank/DDBJ whole genome shotgun (WGS) entry which is preliminary data.</text>
</comment>
<evidence type="ECO:0000256" key="8">
    <source>
        <dbReference type="ARBA" id="ARBA00023136"/>
    </source>
</evidence>
<protein>
    <recommendedName>
        <fullName evidence="12">Vesicle transport v-SNARE N-terminal domain-containing protein</fullName>
    </recommendedName>
</protein>